<accession>A0A2P8HVP6</accession>
<name>A0A2P8HVP6_CHINA</name>
<dbReference type="EMBL" id="PYAW01000001">
    <property type="protein sequence ID" value="PSL50297.1"/>
    <property type="molecule type" value="Genomic_DNA"/>
</dbReference>
<keyword evidence="2" id="KW-1185">Reference proteome</keyword>
<protein>
    <submittedName>
        <fullName evidence="1">Uncharacterized protein</fullName>
    </submittedName>
</protein>
<dbReference type="RefSeq" id="WP_106527453.1">
    <property type="nucleotide sequence ID" value="NZ_PYAW01000001.1"/>
</dbReference>
<evidence type="ECO:0000313" key="2">
    <source>
        <dbReference type="Proteomes" id="UP000240971"/>
    </source>
</evidence>
<sequence>MITINKDHNALLTKLLQECSEFPASTQQSTMLYNFNKLMNILQEKEIAPYADGQEAINGVYDLTRQYGVIAGKIVRSGASEDMLTAYNDLEQRIENQLSGNLYIYAKQWGLSVKALYYYKKKAYDKAFDFTIECIALNEYLIREGVFTLLFRSAEQNRNISRILFRKGDWQAGAALSRDLANYLLNGEPGNLYGKIFEGREFWEAVPYVREGYAYECFRGMVSQMIHFEKDVKGDPPDLFSHLFRDLSFVVDTPDRQILHDWLYLKTLYHAGEYDEFLEEFISFMRDPMSQLYDILKISLFLDVKRLVEKSGFPDKLPLLLQIKHHLDTKLNLLEHYRRDISKNNFVDLV</sequence>
<dbReference type="Proteomes" id="UP000240971">
    <property type="component" value="Unassembled WGS sequence"/>
</dbReference>
<gene>
    <name evidence="1" type="ORF">CLV51_1011641</name>
</gene>
<dbReference type="OrthoDB" id="654403at2"/>
<organism evidence="1 2">
    <name type="scientific">Chitinophaga niastensis</name>
    <dbReference type="NCBI Taxonomy" id="536980"/>
    <lineage>
        <taxon>Bacteria</taxon>
        <taxon>Pseudomonadati</taxon>
        <taxon>Bacteroidota</taxon>
        <taxon>Chitinophagia</taxon>
        <taxon>Chitinophagales</taxon>
        <taxon>Chitinophagaceae</taxon>
        <taxon>Chitinophaga</taxon>
    </lineage>
</organism>
<proteinExistence type="predicted"/>
<evidence type="ECO:0000313" key="1">
    <source>
        <dbReference type="EMBL" id="PSL50297.1"/>
    </source>
</evidence>
<reference evidence="1 2" key="1">
    <citation type="submission" date="2018-03" db="EMBL/GenBank/DDBJ databases">
        <title>Genomic Encyclopedia of Archaeal and Bacterial Type Strains, Phase II (KMG-II): from individual species to whole genera.</title>
        <authorList>
            <person name="Goeker M."/>
        </authorList>
    </citation>
    <scope>NUCLEOTIDE SEQUENCE [LARGE SCALE GENOMIC DNA]</scope>
    <source>
        <strain evidence="1 2">DSM 24859</strain>
    </source>
</reference>
<comment type="caution">
    <text evidence="1">The sequence shown here is derived from an EMBL/GenBank/DDBJ whole genome shotgun (WGS) entry which is preliminary data.</text>
</comment>
<dbReference type="AlphaFoldDB" id="A0A2P8HVP6"/>